<name>A0ABR2M0Q7_9ASPA</name>
<protein>
    <submittedName>
        <fullName evidence="9">Amino acid permease 3</fullName>
    </submittedName>
</protein>
<proteinExistence type="predicted"/>
<dbReference type="PANTHER" id="PTHR48017">
    <property type="entry name" value="OS05G0424000 PROTEIN-RELATED"/>
    <property type="match status" value="1"/>
</dbReference>
<feature type="transmembrane region" description="Helical" evidence="7">
    <location>
        <begin position="69"/>
        <end position="91"/>
    </location>
</feature>
<evidence type="ECO:0000259" key="8">
    <source>
        <dbReference type="Pfam" id="PF01490"/>
    </source>
</evidence>
<evidence type="ECO:0000313" key="9">
    <source>
        <dbReference type="EMBL" id="KAK8956063.1"/>
    </source>
</evidence>
<evidence type="ECO:0000256" key="2">
    <source>
        <dbReference type="ARBA" id="ARBA00022448"/>
    </source>
</evidence>
<keyword evidence="4" id="KW-0029">Amino-acid transport</keyword>
<keyword evidence="3 7" id="KW-0812">Transmembrane</keyword>
<feature type="domain" description="Amino acid transporter transmembrane" evidence="8">
    <location>
        <begin position="38"/>
        <end position="148"/>
    </location>
</feature>
<dbReference type="Pfam" id="PF01490">
    <property type="entry name" value="Aa_trans"/>
    <property type="match status" value="1"/>
</dbReference>
<evidence type="ECO:0000256" key="3">
    <source>
        <dbReference type="ARBA" id="ARBA00022692"/>
    </source>
</evidence>
<comment type="caution">
    <text evidence="9">The sequence shown here is derived from an EMBL/GenBank/DDBJ whole genome shotgun (WGS) entry which is preliminary data.</text>
</comment>
<feature type="transmembrane region" description="Helical" evidence="7">
    <location>
        <begin position="42"/>
        <end position="63"/>
    </location>
</feature>
<dbReference type="Proteomes" id="UP001412067">
    <property type="component" value="Unassembled WGS sequence"/>
</dbReference>
<comment type="subcellular location">
    <subcellularLocation>
        <location evidence="1">Membrane</location>
    </subcellularLocation>
</comment>
<reference evidence="9 10" key="1">
    <citation type="journal article" date="2022" name="Nat. Plants">
        <title>Genomes of leafy and leafless Platanthera orchids illuminate the evolution of mycoheterotrophy.</title>
        <authorList>
            <person name="Li M.H."/>
            <person name="Liu K.W."/>
            <person name="Li Z."/>
            <person name="Lu H.C."/>
            <person name="Ye Q.L."/>
            <person name="Zhang D."/>
            <person name="Wang J.Y."/>
            <person name="Li Y.F."/>
            <person name="Zhong Z.M."/>
            <person name="Liu X."/>
            <person name="Yu X."/>
            <person name="Liu D.K."/>
            <person name="Tu X.D."/>
            <person name="Liu B."/>
            <person name="Hao Y."/>
            <person name="Liao X.Y."/>
            <person name="Jiang Y.T."/>
            <person name="Sun W.H."/>
            <person name="Chen J."/>
            <person name="Chen Y.Q."/>
            <person name="Ai Y."/>
            <person name="Zhai J.W."/>
            <person name="Wu S.S."/>
            <person name="Zhou Z."/>
            <person name="Hsiao Y.Y."/>
            <person name="Wu W.L."/>
            <person name="Chen Y.Y."/>
            <person name="Lin Y.F."/>
            <person name="Hsu J.L."/>
            <person name="Li C.Y."/>
            <person name="Wang Z.W."/>
            <person name="Zhao X."/>
            <person name="Zhong W.Y."/>
            <person name="Ma X.K."/>
            <person name="Ma L."/>
            <person name="Huang J."/>
            <person name="Chen G.Z."/>
            <person name="Huang M.Z."/>
            <person name="Huang L."/>
            <person name="Peng D.H."/>
            <person name="Luo Y.B."/>
            <person name="Zou S.Q."/>
            <person name="Chen S.P."/>
            <person name="Lan S."/>
            <person name="Tsai W.C."/>
            <person name="Van de Peer Y."/>
            <person name="Liu Z.J."/>
        </authorList>
    </citation>
    <scope>NUCLEOTIDE SEQUENCE [LARGE SCALE GENOMIC DNA]</scope>
    <source>
        <strain evidence="9">Lor288</strain>
    </source>
</reference>
<sequence>MFSLLQLVRAIHSQDLGMAAEHSLEISKAAPRDDGKIRTGTVWTCIAHIITGVIGSGVLSLAWSTAQLGWIAGPLAMLCFALVTYISAFLLSDCYRSPNPVTGARNYSYMDAVRVTLGSTCKKHTWFCGFLQYLSLFGTATAYVLTTATCTRFRCA</sequence>
<dbReference type="EMBL" id="JBBWWR010000013">
    <property type="protein sequence ID" value="KAK8956063.1"/>
    <property type="molecule type" value="Genomic_DNA"/>
</dbReference>
<evidence type="ECO:0000256" key="7">
    <source>
        <dbReference type="SAM" id="Phobius"/>
    </source>
</evidence>
<evidence type="ECO:0000313" key="10">
    <source>
        <dbReference type="Proteomes" id="UP001412067"/>
    </source>
</evidence>
<evidence type="ECO:0000256" key="4">
    <source>
        <dbReference type="ARBA" id="ARBA00022970"/>
    </source>
</evidence>
<organism evidence="9 10">
    <name type="scientific">Platanthera guangdongensis</name>
    <dbReference type="NCBI Taxonomy" id="2320717"/>
    <lineage>
        <taxon>Eukaryota</taxon>
        <taxon>Viridiplantae</taxon>
        <taxon>Streptophyta</taxon>
        <taxon>Embryophyta</taxon>
        <taxon>Tracheophyta</taxon>
        <taxon>Spermatophyta</taxon>
        <taxon>Magnoliopsida</taxon>
        <taxon>Liliopsida</taxon>
        <taxon>Asparagales</taxon>
        <taxon>Orchidaceae</taxon>
        <taxon>Orchidoideae</taxon>
        <taxon>Orchideae</taxon>
        <taxon>Orchidinae</taxon>
        <taxon>Platanthera</taxon>
    </lineage>
</organism>
<accession>A0ABR2M0Q7</accession>
<keyword evidence="5 7" id="KW-1133">Transmembrane helix</keyword>
<keyword evidence="6 7" id="KW-0472">Membrane</keyword>
<dbReference type="InterPro" id="IPR013057">
    <property type="entry name" value="AA_transpt_TM"/>
</dbReference>
<keyword evidence="2" id="KW-0813">Transport</keyword>
<evidence type="ECO:0000256" key="5">
    <source>
        <dbReference type="ARBA" id="ARBA00022989"/>
    </source>
</evidence>
<evidence type="ECO:0000256" key="1">
    <source>
        <dbReference type="ARBA" id="ARBA00004370"/>
    </source>
</evidence>
<gene>
    <name evidence="9" type="primary">AAP3</name>
    <name evidence="9" type="ORF">KSP40_PGU001997</name>
</gene>
<keyword evidence="10" id="KW-1185">Reference proteome</keyword>
<evidence type="ECO:0000256" key="6">
    <source>
        <dbReference type="ARBA" id="ARBA00023136"/>
    </source>
</evidence>